<protein>
    <submittedName>
        <fullName evidence="1">Uncharacterized protein</fullName>
    </submittedName>
</protein>
<organism evidence="1">
    <name type="scientific">marine sediment metagenome</name>
    <dbReference type="NCBI Taxonomy" id="412755"/>
    <lineage>
        <taxon>unclassified sequences</taxon>
        <taxon>metagenomes</taxon>
        <taxon>ecological metagenomes</taxon>
    </lineage>
</organism>
<evidence type="ECO:0000313" key="1">
    <source>
        <dbReference type="EMBL" id="KKM95244.1"/>
    </source>
</evidence>
<proteinExistence type="predicted"/>
<comment type="caution">
    <text evidence="1">The sequence shown here is derived from an EMBL/GenBank/DDBJ whole genome shotgun (WGS) entry which is preliminary data.</text>
</comment>
<dbReference type="EMBL" id="LAZR01006033">
    <property type="protein sequence ID" value="KKM95244.1"/>
    <property type="molecule type" value="Genomic_DNA"/>
</dbReference>
<gene>
    <name evidence="1" type="ORF">LCGC14_1190160</name>
</gene>
<accession>A0A0F9LJL4</accession>
<reference evidence="1" key="1">
    <citation type="journal article" date="2015" name="Nature">
        <title>Complex archaea that bridge the gap between prokaryotes and eukaryotes.</title>
        <authorList>
            <person name="Spang A."/>
            <person name="Saw J.H."/>
            <person name="Jorgensen S.L."/>
            <person name="Zaremba-Niedzwiedzka K."/>
            <person name="Martijn J."/>
            <person name="Lind A.E."/>
            <person name="van Eijk R."/>
            <person name="Schleper C."/>
            <person name="Guy L."/>
            <person name="Ettema T.J."/>
        </authorList>
    </citation>
    <scope>NUCLEOTIDE SEQUENCE</scope>
</reference>
<dbReference type="SUPFAM" id="SSF49373">
    <property type="entry name" value="Invasin/intimin cell-adhesion fragments"/>
    <property type="match status" value="1"/>
</dbReference>
<name>A0A0F9LJL4_9ZZZZ</name>
<dbReference type="Gene3D" id="2.60.40.10">
    <property type="entry name" value="Immunoglobulins"/>
    <property type="match status" value="1"/>
</dbReference>
<dbReference type="AlphaFoldDB" id="A0A0F9LJL4"/>
<dbReference type="InterPro" id="IPR008964">
    <property type="entry name" value="Invasin/intimin_cell_adhesion"/>
</dbReference>
<sequence length="861" mass="94764">MAYENVRISTSYPNFCLSPRSTGEFGYIDHDNDEFRIVRISDGQVQQAYTLSSGISEIKSLEYVGPRGLGGAFSQLGDELPFFTLEHISSSQCKIKKWYLGSAGNTFDLQSTITLSSASPDYFDSYAMAVENYETTFSSNTTSGTGQISITSIGSIEIGDELLLGPSGDTTNLDAFEYVTVTGVVGSIAYLDASKPQYEYSSAMSDPITYWKNIYLFSDRGQNNDATKGSLYTIYPGTGTVTSGNSSAIYNGVIAASWSRYYQNIAFVKGTNLLYLDYNDYEIKKSHALTNINADETTVLPVYDIALDDINIYRLQLETTRAAEFGGKTTTTWTTYNYQLDTTASYTKSIAPYTSPAGIMLSDLDQITLYAVVRDQYGAGLSGLVVTFDDSGEGTFTPIDGQDTTDANGLVSVLYDLGDYGGQGPPDDVEIAITIQTLGGVTGITGHDNVWDGVYLLLHKNFRTDIYLDAISSGIENFTLLDQIEDVSIDMYMDALSKFTFPGGHWVGGGPPSDSTIVIEQLGEFTSDEYIEQLADVSTDVYLDQDKDHSDDFWLSQLYVSRHAAAGHQDSVDVEQFRFVDLVDPDMFSVKNPVNSNIRIRLLPFGFSLNSSTLVFKVREVSYAGDTGYVDVTALASVSTFDAGGGLLGLDILYNPVNDFHHKAVVYVSIEVYDTAAIPNILLVDYWFKIIPDFRAPYIINENPDREEEDVAVDTNISFGIRDAGVGVDISTLELYVNNRRVTPTTTTTVSGGYNVEYDSPSDFHYGQTVEITVKVQDASEAQNILFDMWRFYCVGSTGPWIDPDSFYPRNCTRGTYRKLTGISANVYAVDDAGLDRNSIMVTIGGKDRNVIITPIIYRVD</sequence>
<dbReference type="InterPro" id="IPR013783">
    <property type="entry name" value="Ig-like_fold"/>
</dbReference>